<organism evidence="1 2">
    <name type="scientific">Pseudomonas phage Phi-S1</name>
    <dbReference type="NCBI Taxonomy" id="1204538"/>
    <lineage>
        <taxon>Viruses</taxon>
        <taxon>Duplodnaviria</taxon>
        <taxon>Heunggongvirae</taxon>
        <taxon>Uroviricota</taxon>
        <taxon>Caudoviricetes</taxon>
        <taxon>Autographivirales</taxon>
        <taxon>Autotranscriptaviridae</taxon>
        <taxon>Studiervirinae</taxon>
        <taxon>Pifdecavirus</taxon>
        <taxon>Pifdecavirus PhiS1</taxon>
    </lineage>
</organism>
<sequence length="90" mass="10036">MRTASRDPITSIRFHAVIPKFAANGDYIGTEVKGVEFKLGLGPCKETVEYLGAAEHIGWVTIVQRTEKGTKDFKYRVQDIVGRVVVERAI</sequence>
<evidence type="ECO:0000313" key="1">
    <source>
        <dbReference type="EMBL" id="AFO12298.1"/>
    </source>
</evidence>
<dbReference type="OrthoDB" id="21913at10239"/>
<gene>
    <name evidence="1" type="ORF">PhiS1_09</name>
</gene>
<dbReference type="EMBL" id="JX173487">
    <property type="protein sequence ID" value="AFO12298.1"/>
    <property type="molecule type" value="Genomic_DNA"/>
</dbReference>
<reference evidence="1 2" key="1">
    <citation type="journal article" date="2012" name="J. Virol.">
        <title>Genome sequence of the broad-host-range Pseudomonas phage ?-S1.</title>
        <authorList>
            <person name="Sillankorva S."/>
            <person name="Kropinski A.M."/>
            <person name="Azeredo J."/>
        </authorList>
    </citation>
    <scope>NUCLEOTIDE SEQUENCE [LARGE SCALE GENOMIC DNA]</scope>
</reference>
<evidence type="ECO:0000313" key="2">
    <source>
        <dbReference type="Proteomes" id="UP000012169"/>
    </source>
</evidence>
<dbReference type="Pfam" id="PF25755">
    <property type="entry name" value="Phage_T3_1_05"/>
    <property type="match status" value="1"/>
</dbReference>
<name>M4H3J9_9CAUD</name>
<accession>M4H3J9</accession>
<dbReference type="RefSeq" id="YP_007869886.1">
    <property type="nucleotide sequence ID" value="NC_021062.1"/>
</dbReference>
<dbReference type="InterPro" id="IPR058006">
    <property type="entry name" value="1.05"/>
</dbReference>
<protein>
    <submittedName>
        <fullName evidence="1">Uncharacterized protein</fullName>
    </submittedName>
</protein>
<keyword evidence="2" id="KW-1185">Reference proteome</keyword>
<dbReference type="Proteomes" id="UP000012169">
    <property type="component" value="Segment"/>
</dbReference>
<dbReference type="GeneID" id="15302003"/>
<proteinExistence type="predicted"/>
<dbReference type="KEGG" id="vg:15302003"/>